<evidence type="ECO:0000313" key="6">
    <source>
        <dbReference type="EMBL" id="GBD00257.1"/>
    </source>
</evidence>
<dbReference type="PROSITE" id="PS50893">
    <property type="entry name" value="ABC_TRANSPORTER_2"/>
    <property type="match status" value="1"/>
</dbReference>
<dbReference type="PANTHER" id="PTHR43117:SF4">
    <property type="entry name" value="OSMOPROTECTANT IMPORT ATP-BINDING PROTEIN OSMV"/>
    <property type="match status" value="1"/>
</dbReference>
<dbReference type="PANTHER" id="PTHR43117">
    <property type="entry name" value="OSMOPROTECTANT IMPORT ATP-BINDING PROTEIN OSMV"/>
    <property type="match status" value="1"/>
</dbReference>
<evidence type="ECO:0000256" key="2">
    <source>
        <dbReference type="ARBA" id="ARBA00022448"/>
    </source>
</evidence>
<evidence type="ECO:0000259" key="5">
    <source>
        <dbReference type="PROSITE" id="PS50893"/>
    </source>
</evidence>
<protein>
    <submittedName>
        <fullName evidence="6">Choline transport ATP-binding protein OpuBA</fullName>
    </submittedName>
</protein>
<keyword evidence="4 6" id="KW-0067">ATP-binding</keyword>
<dbReference type="InterPro" id="IPR027417">
    <property type="entry name" value="P-loop_NTPase"/>
</dbReference>
<evidence type="ECO:0000256" key="3">
    <source>
        <dbReference type="ARBA" id="ARBA00022741"/>
    </source>
</evidence>
<comment type="similarity">
    <text evidence="1">Belongs to the ABC transporter superfamily.</text>
</comment>
<dbReference type="SUPFAM" id="SSF52540">
    <property type="entry name" value="P-loop containing nucleoside triphosphate hydrolases"/>
    <property type="match status" value="1"/>
</dbReference>
<dbReference type="Proteomes" id="UP000236173">
    <property type="component" value="Unassembled WGS sequence"/>
</dbReference>
<dbReference type="EMBL" id="BEHT01000067">
    <property type="protein sequence ID" value="GBD00257.1"/>
    <property type="molecule type" value="Genomic_DNA"/>
</dbReference>
<proteinExistence type="inferred from homology"/>
<accession>A0A2H5XGF6</accession>
<name>A0A2H5XGF6_9BACT</name>
<dbReference type="Pfam" id="PF00005">
    <property type="entry name" value="ABC_tran"/>
    <property type="match status" value="1"/>
</dbReference>
<dbReference type="InterPro" id="IPR003439">
    <property type="entry name" value="ABC_transporter-like_ATP-bd"/>
</dbReference>
<dbReference type="GO" id="GO:0016887">
    <property type="term" value="F:ATP hydrolysis activity"/>
    <property type="evidence" value="ECO:0007669"/>
    <property type="project" value="InterPro"/>
</dbReference>
<keyword evidence="2" id="KW-0813">Transport</keyword>
<sequence>MIVLRDVWKSFDGGKTFAVKGVSLEVSKGETLVLLGSSGSGKTTTLKMINRLIEPTKGTIEIDGRNVMDIDPVELRRSIGYVFQGIGLFPHLTVAENVSIVLRLLGRPKREQRKRAEELLALVGLDPKEFADRYPDELSGGQQQRVGVARALAADPDYLLMDEPFGALDAVTRDILQQELLRLKEQLRKTIVFVTHDIFEAFLLADRIAVMHRGCIEQVGTKEELVKQPATEFVRQLLEQPVKHLAMFSAVAREEVQPPFS</sequence>
<keyword evidence="3" id="KW-0547">Nucleotide-binding</keyword>
<feature type="domain" description="ABC transporter" evidence="5">
    <location>
        <begin position="2"/>
        <end position="238"/>
    </location>
</feature>
<dbReference type="Gene3D" id="3.40.50.300">
    <property type="entry name" value="P-loop containing nucleotide triphosphate hydrolases"/>
    <property type="match status" value="1"/>
</dbReference>
<dbReference type="AlphaFoldDB" id="A0A2H5XGF6"/>
<organism evidence="6 7">
    <name type="scientific">Candidatus Fervidibacter japonicus</name>
    <dbReference type="NCBI Taxonomy" id="2035412"/>
    <lineage>
        <taxon>Bacteria</taxon>
        <taxon>Candidatus Fervidibacterota</taxon>
        <taxon>Candidatus Fervidibacter</taxon>
    </lineage>
</organism>
<dbReference type="PROSITE" id="PS00211">
    <property type="entry name" value="ABC_TRANSPORTER_1"/>
    <property type="match status" value="1"/>
</dbReference>
<comment type="caution">
    <text evidence="6">The sequence shown here is derived from an EMBL/GenBank/DDBJ whole genome shotgun (WGS) entry which is preliminary data.</text>
</comment>
<dbReference type="InterPro" id="IPR003593">
    <property type="entry name" value="AAA+_ATPase"/>
</dbReference>
<evidence type="ECO:0000313" key="7">
    <source>
        <dbReference type="Proteomes" id="UP000236173"/>
    </source>
</evidence>
<gene>
    <name evidence="6" type="primary">opuBA</name>
    <name evidence="6" type="ORF">HRbin17_02795</name>
</gene>
<dbReference type="SMART" id="SM00382">
    <property type="entry name" value="AAA"/>
    <property type="match status" value="1"/>
</dbReference>
<dbReference type="GO" id="GO:0015697">
    <property type="term" value="P:quaternary ammonium group transport"/>
    <property type="evidence" value="ECO:0007669"/>
    <property type="project" value="UniProtKB-ARBA"/>
</dbReference>
<dbReference type="GO" id="GO:0005524">
    <property type="term" value="F:ATP binding"/>
    <property type="evidence" value="ECO:0007669"/>
    <property type="project" value="UniProtKB-KW"/>
</dbReference>
<reference evidence="7" key="1">
    <citation type="submission" date="2017-09" db="EMBL/GenBank/DDBJ databases">
        <title>Metaegenomics of thermophilic ammonia-oxidizing enrichment culture.</title>
        <authorList>
            <person name="Kato S."/>
            <person name="Suzuki K."/>
        </authorList>
    </citation>
    <scope>NUCLEOTIDE SEQUENCE [LARGE SCALE GENOMIC DNA]</scope>
</reference>
<evidence type="ECO:0000256" key="1">
    <source>
        <dbReference type="ARBA" id="ARBA00005417"/>
    </source>
</evidence>
<evidence type="ECO:0000256" key="4">
    <source>
        <dbReference type="ARBA" id="ARBA00022840"/>
    </source>
</evidence>
<dbReference type="FunFam" id="3.40.50.300:FF:000425">
    <property type="entry name" value="Probable ABC transporter, ATP-binding subunit"/>
    <property type="match status" value="1"/>
</dbReference>
<dbReference type="InterPro" id="IPR017871">
    <property type="entry name" value="ABC_transporter-like_CS"/>
</dbReference>